<feature type="region of interest" description="Disordered" evidence="1">
    <location>
        <begin position="142"/>
        <end position="168"/>
    </location>
</feature>
<comment type="caution">
    <text evidence="2">The sequence shown here is derived from an EMBL/GenBank/DDBJ whole genome shotgun (WGS) entry which is preliminary data.</text>
</comment>
<gene>
    <name evidence="2" type="ORF">B0H17DRAFT_1142060</name>
</gene>
<dbReference type="EMBL" id="JARKIE010000185">
    <property type="protein sequence ID" value="KAJ7669717.1"/>
    <property type="molecule type" value="Genomic_DNA"/>
</dbReference>
<dbReference type="Proteomes" id="UP001221757">
    <property type="component" value="Unassembled WGS sequence"/>
</dbReference>
<protein>
    <submittedName>
        <fullName evidence="2">Uncharacterized protein</fullName>
    </submittedName>
</protein>
<accession>A0AAD7CY26</accession>
<keyword evidence="3" id="KW-1185">Reference proteome</keyword>
<evidence type="ECO:0000313" key="2">
    <source>
        <dbReference type="EMBL" id="KAJ7669717.1"/>
    </source>
</evidence>
<sequence>MFPPVRSREFEIRVRHVPLTSQQPELPRTHIQIMSSGAHNRAEIISPAHFAPSNPHEPHTVFPGCSSFKLLHLSVVIVIASVNWRRGGGTENSFIAPWRVERVRNAAKLPVLPILVERDGERAESLLSKGLGGRAALDPAGNVNGHCQKEGGGNYLDRDNSREGKRPDVLRRAGRQDLALFAPEMKYVGIKWKRISGHSPGPKGVSTPEQPMAKIVARTSKVGKKTNVLGANAERSKNDRVHDPDYAIRDAPVFGAAKDAPRTESQRASGLSKWRAADLLGCQNGGVAPGNTAGMVARGSGSVGLFGMQGRSNAYTVSPRSGAAWGEFGRTMAGCEKAIPRVAYGAGGIWVGRDVLRSSARLERIVRCVEGERGGILAPIMSVGCVQGQRWIVIPWGIERGVTGLLAGWLEIGGSSRSRGGQAAGGGVGGWRAQYRRIYRAT</sequence>
<dbReference type="AlphaFoldDB" id="A0AAD7CY26"/>
<name>A0AAD7CY26_MYCRO</name>
<reference evidence="2" key="1">
    <citation type="submission" date="2023-03" db="EMBL/GenBank/DDBJ databases">
        <title>Massive genome expansion in bonnet fungi (Mycena s.s.) driven by repeated elements and novel gene families across ecological guilds.</title>
        <authorList>
            <consortium name="Lawrence Berkeley National Laboratory"/>
            <person name="Harder C.B."/>
            <person name="Miyauchi S."/>
            <person name="Viragh M."/>
            <person name="Kuo A."/>
            <person name="Thoen E."/>
            <person name="Andreopoulos B."/>
            <person name="Lu D."/>
            <person name="Skrede I."/>
            <person name="Drula E."/>
            <person name="Henrissat B."/>
            <person name="Morin E."/>
            <person name="Kohler A."/>
            <person name="Barry K."/>
            <person name="LaButti K."/>
            <person name="Morin E."/>
            <person name="Salamov A."/>
            <person name="Lipzen A."/>
            <person name="Mereny Z."/>
            <person name="Hegedus B."/>
            <person name="Baldrian P."/>
            <person name="Stursova M."/>
            <person name="Weitz H."/>
            <person name="Taylor A."/>
            <person name="Grigoriev I.V."/>
            <person name="Nagy L.G."/>
            <person name="Martin F."/>
            <person name="Kauserud H."/>
        </authorList>
    </citation>
    <scope>NUCLEOTIDE SEQUENCE</scope>
    <source>
        <strain evidence="2">CBHHK067</strain>
    </source>
</reference>
<proteinExistence type="predicted"/>
<organism evidence="2 3">
    <name type="scientific">Mycena rosella</name>
    <name type="common">Pink bonnet</name>
    <name type="synonym">Agaricus rosellus</name>
    <dbReference type="NCBI Taxonomy" id="1033263"/>
    <lineage>
        <taxon>Eukaryota</taxon>
        <taxon>Fungi</taxon>
        <taxon>Dikarya</taxon>
        <taxon>Basidiomycota</taxon>
        <taxon>Agaricomycotina</taxon>
        <taxon>Agaricomycetes</taxon>
        <taxon>Agaricomycetidae</taxon>
        <taxon>Agaricales</taxon>
        <taxon>Marasmiineae</taxon>
        <taxon>Mycenaceae</taxon>
        <taxon>Mycena</taxon>
    </lineage>
</organism>
<evidence type="ECO:0000256" key="1">
    <source>
        <dbReference type="SAM" id="MobiDB-lite"/>
    </source>
</evidence>
<evidence type="ECO:0000313" key="3">
    <source>
        <dbReference type="Proteomes" id="UP001221757"/>
    </source>
</evidence>
<feature type="compositionally biased region" description="Basic and acidic residues" evidence="1">
    <location>
        <begin position="156"/>
        <end position="168"/>
    </location>
</feature>